<gene>
    <name evidence="3" type="ORF">Ctob_008654</name>
</gene>
<comment type="caution">
    <text evidence="3">The sequence shown here is derived from an EMBL/GenBank/DDBJ whole genome shotgun (WGS) entry which is preliminary data.</text>
</comment>
<feature type="coiled-coil region" evidence="1">
    <location>
        <begin position="60"/>
        <end position="87"/>
    </location>
</feature>
<feature type="region of interest" description="Disordered" evidence="2">
    <location>
        <begin position="124"/>
        <end position="144"/>
    </location>
</feature>
<evidence type="ECO:0000256" key="1">
    <source>
        <dbReference type="SAM" id="Coils"/>
    </source>
</evidence>
<protein>
    <submittedName>
        <fullName evidence="3">Uncharacterized protein</fullName>
    </submittedName>
</protein>
<evidence type="ECO:0000256" key="2">
    <source>
        <dbReference type="SAM" id="MobiDB-lite"/>
    </source>
</evidence>
<feature type="compositionally biased region" description="Basic and acidic residues" evidence="2">
    <location>
        <begin position="125"/>
        <end position="136"/>
    </location>
</feature>
<dbReference type="Proteomes" id="UP000037460">
    <property type="component" value="Unassembled WGS sequence"/>
</dbReference>
<reference evidence="4" key="1">
    <citation type="journal article" date="2015" name="PLoS Genet.">
        <title>Genome Sequence and Transcriptome Analyses of Chrysochromulina tobin: Metabolic Tools for Enhanced Algal Fitness in the Prominent Order Prymnesiales (Haptophyceae).</title>
        <authorList>
            <person name="Hovde B.T."/>
            <person name="Deodato C.R."/>
            <person name="Hunsperger H.M."/>
            <person name="Ryken S.A."/>
            <person name="Yost W."/>
            <person name="Jha R.K."/>
            <person name="Patterson J."/>
            <person name="Monnat R.J. Jr."/>
            <person name="Barlow S.B."/>
            <person name="Starkenburg S.R."/>
            <person name="Cattolico R.A."/>
        </authorList>
    </citation>
    <scope>NUCLEOTIDE SEQUENCE</scope>
    <source>
        <strain evidence="4">CCMP291</strain>
    </source>
</reference>
<name>A0A0M0JWZ3_9EUKA</name>
<accession>A0A0M0JWZ3</accession>
<proteinExistence type="predicted"/>
<feature type="compositionally biased region" description="Acidic residues" evidence="2">
    <location>
        <begin position="1"/>
        <end position="10"/>
    </location>
</feature>
<keyword evidence="4" id="KW-1185">Reference proteome</keyword>
<evidence type="ECO:0000313" key="3">
    <source>
        <dbReference type="EMBL" id="KOO30658.1"/>
    </source>
</evidence>
<organism evidence="3 4">
    <name type="scientific">Chrysochromulina tobinii</name>
    <dbReference type="NCBI Taxonomy" id="1460289"/>
    <lineage>
        <taxon>Eukaryota</taxon>
        <taxon>Haptista</taxon>
        <taxon>Haptophyta</taxon>
        <taxon>Prymnesiophyceae</taxon>
        <taxon>Prymnesiales</taxon>
        <taxon>Chrysochromulinaceae</taxon>
        <taxon>Chrysochromulina</taxon>
    </lineage>
</organism>
<sequence>MDIAVDDAELSTDARPQQKHKQAPEDISKLSKEELLELLVTERALQSMIRKDLQVERAAHDETAEKMVQLQQRLEVTLQELANLERFSKRQQPNAPPGTPTQIEKLLKEEMYLKSRLSYVQAELSDARHRAGAEPAEKDEDMSI</sequence>
<dbReference type="OrthoDB" id="10549187at2759"/>
<dbReference type="EMBL" id="JWZX01002185">
    <property type="protein sequence ID" value="KOO30658.1"/>
    <property type="molecule type" value="Genomic_DNA"/>
</dbReference>
<feature type="region of interest" description="Disordered" evidence="2">
    <location>
        <begin position="1"/>
        <end position="27"/>
    </location>
</feature>
<evidence type="ECO:0000313" key="4">
    <source>
        <dbReference type="Proteomes" id="UP000037460"/>
    </source>
</evidence>
<dbReference type="AlphaFoldDB" id="A0A0M0JWZ3"/>
<keyword evidence="1" id="KW-0175">Coiled coil</keyword>